<evidence type="ECO:0000256" key="9">
    <source>
        <dbReference type="ARBA" id="ARBA00022777"/>
    </source>
</evidence>
<dbReference type="Gene3D" id="3.30.200.20">
    <property type="entry name" value="Phosphorylase Kinase, domain 1"/>
    <property type="match status" value="2"/>
</dbReference>
<keyword evidence="9" id="KW-0418">Kinase</keyword>
<evidence type="ECO:0000256" key="15">
    <source>
        <dbReference type="ARBA" id="ARBA00047899"/>
    </source>
</evidence>
<keyword evidence="5" id="KW-0808">Transferase</keyword>
<evidence type="ECO:0000256" key="4">
    <source>
        <dbReference type="ARBA" id="ARBA00022553"/>
    </source>
</evidence>
<keyword evidence="4" id="KW-0597">Phosphoprotein</keyword>
<dbReference type="SUPFAM" id="SSF56112">
    <property type="entry name" value="Protein kinase-like (PK-like)"/>
    <property type="match status" value="2"/>
</dbReference>
<evidence type="ECO:0000256" key="1">
    <source>
        <dbReference type="ARBA" id="ARBA00004479"/>
    </source>
</evidence>
<evidence type="ECO:0000256" key="12">
    <source>
        <dbReference type="ARBA" id="ARBA00023136"/>
    </source>
</evidence>
<accession>A0AAD4JEJ4</accession>
<proteinExistence type="predicted"/>
<dbReference type="CDD" id="cd14066">
    <property type="entry name" value="STKc_IRAK"/>
    <property type="match status" value="1"/>
</dbReference>
<dbReference type="SMART" id="SM00220">
    <property type="entry name" value="S_TKc"/>
    <property type="match status" value="1"/>
</dbReference>
<dbReference type="InterPro" id="IPR011009">
    <property type="entry name" value="Kinase-like_dom_sf"/>
</dbReference>
<evidence type="ECO:0000256" key="7">
    <source>
        <dbReference type="ARBA" id="ARBA00022729"/>
    </source>
</evidence>
<keyword evidence="10 17" id="KW-0067">ATP-binding</keyword>
<evidence type="ECO:0000256" key="16">
    <source>
        <dbReference type="ARBA" id="ARBA00048679"/>
    </source>
</evidence>
<dbReference type="Pfam" id="PF11721">
    <property type="entry name" value="Malectin"/>
    <property type="match status" value="1"/>
</dbReference>
<dbReference type="Pfam" id="PF07714">
    <property type="entry name" value="PK_Tyr_Ser-Thr"/>
    <property type="match status" value="2"/>
</dbReference>
<evidence type="ECO:0000313" key="21">
    <source>
        <dbReference type="Proteomes" id="UP001190926"/>
    </source>
</evidence>
<dbReference type="FunFam" id="3.30.200.20:FF:000039">
    <property type="entry name" value="receptor-like protein kinase FERONIA"/>
    <property type="match status" value="1"/>
</dbReference>
<keyword evidence="8 17" id="KW-0547">Nucleotide-binding</keyword>
<keyword evidence="11" id="KW-1133">Transmembrane helix</keyword>
<evidence type="ECO:0000256" key="13">
    <source>
        <dbReference type="ARBA" id="ARBA00023170"/>
    </source>
</evidence>
<keyword evidence="12" id="KW-0472">Membrane</keyword>
<dbReference type="Gene3D" id="1.10.510.10">
    <property type="entry name" value="Transferase(Phosphotransferase) domain 1"/>
    <property type="match status" value="2"/>
</dbReference>
<dbReference type="GO" id="GO:0004674">
    <property type="term" value="F:protein serine/threonine kinase activity"/>
    <property type="evidence" value="ECO:0007669"/>
    <property type="project" value="UniProtKB-KW"/>
</dbReference>
<evidence type="ECO:0000259" key="19">
    <source>
        <dbReference type="PROSITE" id="PS50011"/>
    </source>
</evidence>
<feature type="signal peptide" evidence="18">
    <location>
        <begin position="1"/>
        <end position="22"/>
    </location>
</feature>
<sequence>MNLYPISISLLLLCSLNTPTAAIGSSTLFTVTDDDVSINCGSSSAVADGKEWRGDAKHIKGSSTASSLIPTVDPVPHKTARISRSQFSYTFRVNPGQKILRLHFNAAAYNGFKRSKDLFSVEAGAFTLLRNFSASITADALGVRSFAKEYYLNIESNQLLHVVFSPESSPSLDAYAFINGIEILSVPAGLSYFRGGGDIGVQTVGKSLVYVDDITALEIVRKDYVRSNGEMFAKKKASKVKNATWITTVDVGFRYLIRIHFSELGLKLVEIFGFTFKLYIGEMTVIDTDTDLVGEVDDENGNPLYRDYMVMMKGHKQEAKRDLLICLESNNGEFVDGHGPIKGFEILKLSNPDNSLASQNHLPSMRDSSSRAMQELHKVLGCRNMLATIVVALLALLNIIIYTLRLILEASATEKESLLSARAQRVCCQFSLAEIQLATRSFSDAHLLGKGGFGNVYRGVINNCCDFVAIKRLKSNSKQGAHEFLTEIETLTELRHVNLVPLIGYCNENGEMILVYEYMANGTLADHLYKLSSNSNDCSSLSWKQRLSICIGAGRGLDYLHTGHSLIHRDVKASNILLDDDFVAKVSDFGLAKHLSRSKLHSHVSTKIKGTYWYMDPAYVTTGKLTRKSDIYAFGVLLLEVLSGRPAVDSSVVDEERVLTTWARENISEGHAERIVASNLRDEISEASLKAFVGIATRCLHVEPKNRPTMAQVVMQLEFALEQQEKSLKTLVSYAITSGLNDIHPSKDGNSLSVNAEKLTTGYKYTQNLTPPDQEDHTMRKMISFEPQSGRKDVRKAMIQKPSHLWQWGVLIKRGYNPTKIVEKNDNIVEIPRANIPAVIPVDESNHKQAANMQTITVPRIPVEELKEVTDKFGLKCSIFERFHGRLYYAILKSGQVTAVKKLEKQPLLEFLAKVSMVASLKHENVIELLGYCVDGGLRVLAYEYAPNRSLHDILHGQKGIKGSIPGPSLSWAKRVKIAVGAAKGLAYIHEKEQIHGGIRSSNVLIFDENEVAKITDFGFYSLNKRSNNFLLGLKCFISGYNASTGQRSWMSDVYSFGVVLVELLTGRKPIDHTQPLGQQDLVQWTKSKLSKDKVTECVDARMNGDYPPVAVAKMAEVAVSCMRDDAASRPRMTSVVEALHQINSFL</sequence>
<keyword evidence="7 18" id="KW-0732">Signal</keyword>
<organism evidence="20 21">
    <name type="scientific">Perilla frutescens var. hirtella</name>
    <name type="common">Perilla citriodora</name>
    <name type="synonym">Perilla setoyensis</name>
    <dbReference type="NCBI Taxonomy" id="608512"/>
    <lineage>
        <taxon>Eukaryota</taxon>
        <taxon>Viridiplantae</taxon>
        <taxon>Streptophyta</taxon>
        <taxon>Embryophyta</taxon>
        <taxon>Tracheophyta</taxon>
        <taxon>Spermatophyta</taxon>
        <taxon>Magnoliopsida</taxon>
        <taxon>eudicotyledons</taxon>
        <taxon>Gunneridae</taxon>
        <taxon>Pentapetalae</taxon>
        <taxon>asterids</taxon>
        <taxon>lamiids</taxon>
        <taxon>Lamiales</taxon>
        <taxon>Lamiaceae</taxon>
        <taxon>Nepetoideae</taxon>
        <taxon>Elsholtzieae</taxon>
        <taxon>Perilla</taxon>
    </lineage>
</organism>
<evidence type="ECO:0000256" key="17">
    <source>
        <dbReference type="PROSITE-ProRule" id="PRU10141"/>
    </source>
</evidence>
<evidence type="ECO:0000256" key="18">
    <source>
        <dbReference type="SAM" id="SignalP"/>
    </source>
</evidence>
<dbReference type="GO" id="GO:0016020">
    <property type="term" value="C:membrane"/>
    <property type="evidence" value="ECO:0007669"/>
    <property type="project" value="UniProtKB-SubCell"/>
</dbReference>
<keyword evidence="3" id="KW-0723">Serine/threonine-protein kinase</keyword>
<keyword evidence="21" id="KW-1185">Reference proteome</keyword>
<dbReference type="InterPro" id="IPR017441">
    <property type="entry name" value="Protein_kinase_ATP_BS"/>
</dbReference>
<dbReference type="Gene3D" id="2.60.120.430">
    <property type="entry name" value="Galactose-binding lectin"/>
    <property type="match status" value="1"/>
</dbReference>
<evidence type="ECO:0000256" key="3">
    <source>
        <dbReference type="ARBA" id="ARBA00022527"/>
    </source>
</evidence>
<dbReference type="GO" id="GO:0005524">
    <property type="term" value="F:ATP binding"/>
    <property type="evidence" value="ECO:0007669"/>
    <property type="project" value="UniProtKB-UniRule"/>
</dbReference>
<comment type="catalytic activity">
    <reaction evidence="15">
        <text>L-threonyl-[protein] + ATP = O-phospho-L-threonyl-[protein] + ADP + H(+)</text>
        <dbReference type="Rhea" id="RHEA:46608"/>
        <dbReference type="Rhea" id="RHEA-COMP:11060"/>
        <dbReference type="Rhea" id="RHEA-COMP:11605"/>
        <dbReference type="ChEBI" id="CHEBI:15378"/>
        <dbReference type="ChEBI" id="CHEBI:30013"/>
        <dbReference type="ChEBI" id="CHEBI:30616"/>
        <dbReference type="ChEBI" id="CHEBI:61977"/>
        <dbReference type="ChEBI" id="CHEBI:456216"/>
        <dbReference type="EC" id="2.7.11.1"/>
    </reaction>
</comment>
<feature type="domain" description="Protein kinase" evidence="19">
    <location>
        <begin position="873"/>
        <end position="1147"/>
    </location>
</feature>
<evidence type="ECO:0000256" key="5">
    <source>
        <dbReference type="ARBA" id="ARBA00022679"/>
    </source>
</evidence>
<comment type="catalytic activity">
    <reaction evidence="16">
        <text>L-seryl-[protein] + ATP = O-phospho-L-seryl-[protein] + ADP + H(+)</text>
        <dbReference type="Rhea" id="RHEA:17989"/>
        <dbReference type="Rhea" id="RHEA-COMP:9863"/>
        <dbReference type="Rhea" id="RHEA-COMP:11604"/>
        <dbReference type="ChEBI" id="CHEBI:15378"/>
        <dbReference type="ChEBI" id="CHEBI:29999"/>
        <dbReference type="ChEBI" id="CHEBI:30616"/>
        <dbReference type="ChEBI" id="CHEBI:83421"/>
        <dbReference type="ChEBI" id="CHEBI:456216"/>
        <dbReference type="EC" id="2.7.11.1"/>
    </reaction>
</comment>
<dbReference type="FunFam" id="2.60.120.430:FF:000003">
    <property type="entry name" value="FERONIA receptor-like kinase"/>
    <property type="match status" value="1"/>
</dbReference>
<keyword evidence="14" id="KW-0325">Glycoprotein</keyword>
<dbReference type="EC" id="2.7.11.1" evidence="2"/>
<evidence type="ECO:0000256" key="11">
    <source>
        <dbReference type="ARBA" id="ARBA00022989"/>
    </source>
</evidence>
<dbReference type="InterPro" id="IPR052101">
    <property type="entry name" value="Plant_StressResp_Kinase"/>
</dbReference>
<dbReference type="Proteomes" id="UP001190926">
    <property type="component" value="Unassembled WGS sequence"/>
</dbReference>
<comment type="caution">
    <text evidence="20">The sequence shown here is derived from an EMBL/GenBank/DDBJ whole genome shotgun (WGS) entry which is preliminary data.</text>
</comment>
<dbReference type="FunFam" id="1.10.510.10:FF:000287">
    <property type="entry name" value="probable LRR receptor-like serine/threonine-protein kinase RKF3"/>
    <property type="match status" value="1"/>
</dbReference>
<dbReference type="AlphaFoldDB" id="A0AAD4JEJ4"/>
<dbReference type="PROSITE" id="PS50011">
    <property type="entry name" value="PROTEIN_KINASE_DOM"/>
    <property type="match status" value="2"/>
</dbReference>
<evidence type="ECO:0000256" key="6">
    <source>
        <dbReference type="ARBA" id="ARBA00022692"/>
    </source>
</evidence>
<dbReference type="InterPro" id="IPR000719">
    <property type="entry name" value="Prot_kinase_dom"/>
</dbReference>
<keyword evidence="13" id="KW-0675">Receptor</keyword>
<gene>
    <name evidence="20" type="ORF">C2S53_005631</name>
</gene>
<dbReference type="PANTHER" id="PTHR47983">
    <property type="entry name" value="PTO-INTERACTING PROTEIN 1-LIKE"/>
    <property type="match status" value="1"/>
</dbReference>
<feature type="binding site" evidence="17">
    <location>
        <position position="471"/>
    </location>
    <ligand>
        <name>ATP</name>
        <dbReference type="ChEBI" id="CHEBI:30616"/>
    </ligand>
</feature>
<dbReference type="InterPro" id="IPR001245">
    <property type="entry name" value="Ser-Thr/Tyr_kinase_cat_dom"/>
</dbReference>
<comment type="subcellular location">
    <subcellularLocation>
        <location evidence="1">Membrane</location>
        <topology evidence="1">Single-pass type I membrane protein</topology>
    </subcellularLocation>
</comment>
<name>A0AAD4JEJ4_PERFH</name>
<reference evidence="20 21" key="1">
    <citation type="journal article" date="2021" name="Nat. Commun.">
        <title>Incipient diploidization of the medicinal plant Perilla within 10,000 years.</title>
        <authorList>
            <person name="Zhang Y."/>
            <person name="Shen Q."/>
            <person name="Leng L."/>
            <person name="Zhang D."/>
            <person name="Chen S."/>
            <person name="Shi Y."/>
            <person name="Ning Z."/>
            <person name="Chen S."/>
        </authorList>
    </citation>
    <scope>NUCLEOTIDE SEQUENCE [LARGE SCALE GENOMIC DNA]</scope>
    <source>
        <strain evidence="21">cv. PC099</strain>
    </source>
</reference>
<keyword evidence="6" id="KW-0812">Transmembrane</keyword>
<dbReference type="InterPro" id="IPR021720">
    <property type="entry name" value="Malectin_dom"/>
</dbReference>
<feature type="chain" id="PRO_5042015598" description="non-specific serine/threonine protein kinase" evidence="18">
    <location>
        <begin position="23"/>
        <end position="1147"/>
    </location>
</feature>
<evidence type="ECO:0000256" key="14">
    <source>
        <dbReference type="ARBA" id="ARBA00023180"/>
    </source>
</evidence>
<dbReference type="EMBL" id="SDAM02000072">
    <property type="protein sequence ID" value="KAH6832282.1"/>
    <property type="molecule type" value="Genomic_DNA"/>
</dbReference>
<feature type="domain" description="Protein kinase" evidence="19">
    <location>
        <begin position="442"/>
        <end position="720"/>
    </location>
</feature>
<dbReference type="InterPro" id="IPR008271">
    <property type="entry name" value="Ser/Thr_kinase_AS"/>
</dbReference>
<evidence type="ECO:0000256" key="10">
    <source>
        <dbReference type="ARBA" id="ARBA00022840"/>
    </source>
</evidence>
<evidence type="ECO:0000313" key="20">
    <source>
        <dbReference type="EMBL" id="KAH6832282.1"/>
    </source>
</evidence>
<dbReference type="PANTHER" id="PTHR47983:SF3">
    <property type="entry name" value="OS05G0135800 PROTEIN"/>
    <property type="match status" value="1"/>
</dbReference>
<dbReference type="PROSITE" id="PS00108">
    <property type="entry name" value="PROTEIN_KINASE_ST"/>
    <property type="match status" value="1"/>
</dbReference>
<dbReference type="PROSITE" id="PS00107">
    <property type="entry name" value="PROTEIN_KINASE_ATP"/>
    <property type="match status" value="1"/>
</dbReference>
<evidence type="ECO:0000256" key="8">
    <source>
        <dbReference type="ARBA" id="ARBA00022741"/>
    </source>
</evidence>
<protein>
    <recommendedName>
        <fullName evidence="2">non-specific serine/threonine protein kinase</fullName>
        <ecNumber evidence="2">2.7.11.1</ecNumber>
    </recommendedName>
</protein>
<evidence type="ECO:0000256" key="2">
    <source>
        <dbReference type="ARBA" id="ARBA00012513"/>
    </source>
</evidence>